<evidence type="ECO:0000256" key="2">
    <source>
        <dbReference type="ARBA" id="ARBA00022842"/>
    </source>
</evidence>
<sequence length="271" mass="31850">MQEYDARMQERGAELMEQVRSMFKDTTDILQTLDSVDSIQLLGLSYRFEKETNEALNRVHDADFNDHGLYDTALRFRLLRQQWYHVTPECATRKDALLELAKLDFNLLQCLHGDEIKSISIWWNDLLSKNLSFARDRMVECYYWILAVYFEPHYSHAQVITTKVAAMTSILDDIYDLCSTLEESQLLTQAIQRWDAKAVHQLLEYMKGYFLKLIHAFEEFKNLLAHNEKYRVFYLKEAATKEAFEWVASFPKIIKASALIAHIANDFVSHE</sequence>
<dbReference type="Gene3D" id="1.50.10.130">
    <property type="entry name" value="Terpene synthase, N-terminal domain"/>
    <property type="match status" value="1"/>
</dbReference>
<dbReference type="AlphaFoldDB" id="A0A9E7GXA8"/>
<organism evidence="6 7">
    <name type="scientific">Musa troglodytarum</name>
    <name type="common">fe'i banana</name>
    <dbReference type="NCBI Taxonomy" id="320322"/>
    <lineage>
        <taxon>Eukaryota</taxon>
        <taxon>Viridiplantae</taxon>
        <taxon>Streptophyta</taxon>
        <taxon>Embryophyta</taxon>
        <taxon>Tracheophyta</taxon>
        <taxon>Spermatophyta</taxon>
        <taxon>Magnoliopsida</taxon>
        <taxon>Liliopsida</taxon>
        <taxon>Zingiberales</taxon>
        <taxon>Musaceae</taxon>
        <taxon>Musa</taxon>
    </lineage>
</organism>
<dbReference type="Gene3D" id="1.10.600.10">
    <property type="entry name" value="Farnesyl Diphosphate Synthase"/>
    <property type="match status" value="2"/>
</dbReference>
<reference evidence="6" key="1">
    <citation type="submission" date="2022-05" db="EMBL/GenBank/DDBJ databases">
        <title>The Musa troglodytarum L. genome provides insights into the mechanism of non-climacteric behaviour and enrichment of carotenoids.</title>
        <authorList>
            <person name="Wang J."/>
        </authorList>
    </citation>
    <scope>NUCLEOTIDE SEQUENCE</scope>
    <source>
        <tissue evidence="6">Leaf</tissue>
    </source>
</reference>
<dbReference type="OrthoDB" id="1877784at2759"/>
<evidence type="ECO:0000313" key="7">
    <source>
        <dbReference type="Proteomes" id="UP001055439"/>
    </source>
</evidence>
<protein>
    <submittedName>
        <fullName evidence="6">Uncharacterized protein</fullName>
    </submittedName>
</protein>
<dbReference type="PANTHER" id="PTHR31225">
    <property type="entry name" value="OS04G0344100 PROTEIN-RELATED"/>
    <property type="match status" value="1"/>
</dbReference>
<evidence type="ECO:0000256" key="1">
    <source>
        <dbReference type="ARBA" id="ARBA00022723"/>
    </source>
</evidence>
<gene>
    <name evidence="6" type="ORF">MUK42_13426</name>
</gene>
<dbReference type="InterPro" id="IPR036965">
    <property type="entry name" value="Terpene_synth_N_sf"/>
</dbReference>
<dbReference type="InterPro" id="IPR001906">
    <property type="entry name" value="Terpene_synth_N"/>
</dbReference>
<dbReference type="EMBL" id="CP097509">
    <property type="protein sequence ID" value="URE20848.1"/>
    <property type="molecule type" value="Genomic_DNA"/>
</dbReference>
<feature type="domain" description="Terpene synthase metal-binding" evidence="5">
    <location>
        <begin position="127"/>
        <end position="239"/>
    </location>
</feature>
<proteinExistence type="predicted"/>
<dbReference type="GO" id="GO:0000287">
    <property type="term" value="F:magnesium ion binding"/>
    <property type="evidence" value="ECO:0007669"/>
    <property type="project" value="InterPro"/>
</dbReference>
<name>A0A9E7GXA8_9LILI</name>
<dbReference type="Pfam" id="PF01397">
    <property type="entry name" value="Terpene_synth"/>
    <property type="match status" value="1"/>
</dbReference>
<keyword evidence="1" id="KW-0479">Metal-binding</keyword>
<keyword evidence="2" id="KW-0460">Magnesium</keyword>
<keyword evidence="3" id="KW-0456">Lyase</keyword>
<feature type="domain" description="Terpene synthase N-terminal" evidence="4">
    <location>
        <begin position="6"/>
        <end position="89"/>
    </location>
</feature>
<dbReference type="SUPFAM" id="SSF48576">
    <property type="entry name" value="Terpenoid synthases"/>
    <property type="match status" value="1"/>
</dbReference>
<dbReference type="Pfam" id="PF03936">
    <property type="entry name" value="Terpene_synth_C"/>
    <property type="match status" value="1"/>
</dbReference>
<dbReference type="GO" id="GO:0016114">
    <property type="term" value="P:terpenoid biosynthetic process"/>
    <property type="evidence" value="ECO:0007669"/>
    <property type="project" value="InterPro"/>
</dbReference>
<accession>A0A9E7GXA8</accession>
<evidence type="ECO:0000259" key="5">
    <source>
        <dbReference type="Pfam" id="PF03936"/>
    </source>
</evidence>
<dbReference type="InterPro" id="IPR008930">
    <property type="entry name" value="Terpenoid_cyclase/PrenylTrfase"/>
</dbReference>
<dbReference type="InterPro" id="IPR008949">
    <property type="entry name" value="Isoprenoid_synthase_dom_sf"/>
</dbReference>
<dbReference type="InterPro" id="IPR050148">
    <property type="entry name" value="Terpene_synthase-like"/>
</dbReference>
<evidence type="ECO:0000313" key="6">
    <source>
        <dbReference type="EMBL" id="URE20848.1"/>
    </source>
</evidence>
<keyword evidence="7" id="KW-1185">Reference proteome</keyword>
<dbReference type="SUPFAM" id="SSF48239">
    <property type="entry name" value="Terpenoid cyclases/Protein prenyltransferases"/>
    <property type="match status" value="1"/>
</dbReference>
<feature type="non-terminal residue" evidence="6">
    <location>
        <position position="271"/>
    </location>
</feature>
<dbReference type="GO" id="GO:0010333">
    <property type="term" value="F:terpene synthase activity"/>
    <property type="evidence" value="ECO:0007669"/>
    <property type="project" value="InterPro"/>
</dbReference>
<dbReference type="PANTHER" id="PTHR31225:SF93">
    <property type="entry name" value="ALPHA-HUMULENE_(-)-(E)-BETA-CARYOPHYLLENE SYNTHASE"/>
    <property type="match status" value="1"/>
</dbReference>
<dbReference type="InterPro" id="IPR005630">
    <property type="entry name" value="Terpene_synthase_metal-bd"/>
</dbReference>
<evidence type="ECO:0000259" key="4">
    <source>
        <dbReference type="Pfam" id="PF01397"/>
    </source>
</evidence>
<evidence type="ECO:0000256" key="3">
    <source>
        <dbReference type="ARBA" id="ARBA00023239"/>
    </source>
</evidence>
<dbReference type="Proteomes" id="UP001055439">
    <property type="component" value="Chromosome 7"/>
</dbReference>